<accession>A0A1B6EEE0</accession>
<keyword evidence="2" id="KW-0677">Repeat</keyword>
<dbReference type="EMBL" id="GEDC01000990">
    <property type="protein sequence ID" value="JAS36308.1"/>
    <property type="molecule type" value="Transcribed_RNA"/>
</dbReference>
<dbReference type="AlphaFoldDB" id="A0A1B6EEE0"/>
<evidence type="ECO:0000256" key="1">
    <source>
        <dbReference type="ARBA" id="ARBA00022614"/>
    </source>
</evidence>
<evidence type="ECO:0000256" key="2">
    <source>
        <dbReference type="ARBA" id="ARBA00022737"/>
    </source>
</evidence>
<dbReference type="Gene3D" id="3.80.10.10">
    <property type="entry name" value="Ribonuclease Inhibitor"/>
    <property type="match status" value="3"/>
</dbReference>
<feature type="non-terminal residue" evidence="3">
    <location>
        <position position="325"/>
    </location>
</feature>
<reference evidence="3" key="1">
    <citation type="submission" date="2015-12" db="EMBL/GenBank/DDBJ databases">
        <title>De novo transcriptome assembly of four potential Pierce s Disease insect vectors from Arizona vineyards.</title>
        <authorList>
            <person name="Tassone E.E."/>
        </authorList>
    </citation>
    <scope>NUCLEOTIDE SEQUENCE</scope>
</reference>
<dbReference type="InterPro" id="IPR001611">
    <property type="entry name" value="Leu-rich_rpt"/>
</dbReference>
<gene>
    <name evidence="3" type="ORF">g.44564</name>
</gene>
<evidence type="ECO:0008006" key="4">
    <source>
        <dbReference type="Google" id="ProtNLM"/>
    </source>
</evidence>
<organism evidence="3">
    <name type="scientific">Clastoptera arizonana</name>
    <name type="common">Arizona spittle bug</name>
    <dbReference type="NCBI Taxonomy" id="38151"/>
    <lineage>
        <taxon>Eukaryota</taxon>
        <taxon>Metazoa</taxon>
        <taxon>Ecdysozoa</taxon>
        <taxon>Arthropoda</taxon>
        <taxon>Hexapoda</taxon>
        <taxon>Insecta</taxon>
        <taxon>Pterygota</taxon>
        <taxon>Neoptera</taxon>
        <taxon>Paraneoptera</taxon>
        <taxon>Hemiptera</taxon>
        <taxon>Auchenorrhyncha</taxon>
        <taxon>Cercopoidea</taxon>
        <taxon>Clastopteridae</taxon>
        <taxon>Clastoptera</taxon>
    </lineage>
</organism>
<dbReference type="InterPro" id="IPR032675">
    <property type="entry name" value="LRR_dom_sf"/>
</dbReference>
<evidence type="ECO:0000313" key="3">
    <source>
        <dbReference type="EMBL" id="JAS36308.1"/>
    </source>
</evidence>
<protein>
    <recommendedName>
        <fullName evidence="4">Chaoptin</fullName>
    </recommendedName>
</protein>
<feature type="non-terminal residue" evidence="3">
    <location>
        <position position="1"/>
    </location>
</feature>
<dbReference type="InterPro" id="IPR003591">
    <property type="entry name" value="Leu-rich_rpt_typical-subtyp"/>
</dbReference>
<dbReference type="PANTHER" id="PTHR24366">
    <property type="entry name" value="IG(IMMUNOGLOBULIN) AND LRR(LEUCINE RICH REPEAT) DOMAINS"/>
    <property type="match status" value="1"/>
</dbReference>
<name>A0A1B6EEE0_9HEMI</name>
<keyword evidence="1" id="KW-0433">Leucine-rich repeat</keyword>
<dbReference type="PROSITE" id="PS51450">
    <property type="entry name" value="LRR"/>
    <property type="match status" value="2"/>
</dbReference>
<dbReference type="FunFam" id="3.80.10.10:FF:001164">
    <property type="entry name" value="GH01279p"/>
    <property type="match status" value="1"/>
</dbReference>
<dbReference type="Pfam" id="PF00560">
    <property type="entry name" value="LRR_1"/>
    <property type="match status" value="1"/>
</dbReference>
<dbReference type="SUPFAM" id="SSF52058">
    <property type="entry name" value="L domain-like"/>
    <property type="match status" value="1"/>
</dbReference>
<proteinExistence type="predicted"/>
<dbReference type="SMART" id="SM00369">
    <property type="entry name" value="LRR_TYP"/>
    <property type="match status" value="9"/>
</dbReference>
<sequence length="325" mass="37600">YISSNLLDDDSFSELPKNLRALSLSRNQLTSIPSKVLMNCNRLSHLNIGYNLITDLTTEDFIGWGQSLDTLLLQNNRITNLDEKVFNNTKKLRELSLSFNKLIEVHPETFSDLAESLESLEISFGLYREDFPEDFLQPLTHLSWLALDNNNLKIISSKALANFVNLHYLNLERNRFTYLPPNLFNSSTNKNIRDIRLSHNHLNRLESGTFSSLNELRNIVLNGNNIRVVENRSFYDLLNLRIIILSENRMNLIQPGAFHNIPNLRKLYLQNNELRELNLAIFENVTDSYPMDLNISRNKISSFSGDENVNIKIKFLDLSNNQLID</sequence>
<dbReference type="PANTHER" id="PTHR24366:SF96">
    <property type="entry name" value="LEUCINE RICH REPEAT CONTAINING 53"/>
    <property type="match status" value="1"/>
</dbReference>
<dbReference type="Pfam" id="PF13855">
    <property type="entry name" value="LRR_8"/>
    <property type="match status" value="3"/>
</dbReference>